<comment type="function">
    <text evidence="5">Required for the activity of the bacterial periplasmic transport system of putrescine.</text>
</comment>
<sequence>MNRRMSWPAFLAGGLLFCGSAFGATQKLYLFNWTEYMDPDIIKAFESKYDVDVVESHFGSLAEMYAKLQAGGDAQYDVIVPSNYFVPRLIKAGLVQPLELDKVPNMANVMDKFQHPSYDPGQAYSAPYQWGTTGIVYNTKAYPDAPASWSLIFDPEQTGGQPFSMMTDGQVMIGAACAYLGKGYQCTDRKSWAEAAKLLLKTKHRDNFTGFVDGTPALPQMARGVTQAALTFNGDYLLDKAENPDGFKYLEYVLPEEGSELWVDVMMIPKRAPHPELANAFINFILDAKVGAQLSNYNYYSTPNKAAVPHLDPELQVPPAMPTDEQMAKLYFTPSLDGEALQTFQQIWSEVQSR</sequence>
<reference evidence="7 8" key="1">
    <citation type="submission" date="2023-04" db="EMBL/GenBank/DDBJ databases">
        <title>A long-awaited taxogenomic arrangement of the family Halomonadaceae.</title>
        <authorList>
            <person name="De La Haba R."/>
            <person name="Chuvochina M."/>
            <person name="Wittouck S."/>
            <person name="Arahal D.R."/>
            <person name="Sanchez-Porro C."/>
            <person name="Hugenholtz P."/>
            <person name="Ventosa A."/>
        </authorList>
    </citation>
    <scope>NUCLEOTIDE SEQUENCE [LARGE SCALE GENOMIC DNA]</scope>
    <source>
        <strain evidence="7 8">DSM 22428</strain>
    </source>
</reference>
<keyword evidence="2 5" id="KW-0813">Transport</keyword>
<organism evidence="7 8">
    <name type="scientific">Larsenimonas suaedae</name>
    <dbReference type="NCBI Taxonomy" id="1851019"/>
    <lineage>
        <taxon>Bacteria</taxon>
        <taxon>Pseudomonadati</taxon>
        <taxon>Pseudomonadota</taxon>
        <taxon>Gammaproteobacteria</taxon>
        <taxon>Oceanospirillales</taxon>
        <taxon>Halomonadaceae</taxon>
        <taxon>Larsenimonas</taxon>
    </lineage>
</organism>
<name>A0ABU1GUH4_9GAMM</name>
<dbReference type="EMBL" id="JARWAO010000003">
    <property type="protein sequence ID" value="MDR5895688.1"/>
    <property type="molecule type" value="Genomic_DNA"/>
</dbReference>
<dbReference type="PANTHER" id="PTHR30222:SF17">
    <property type="entry name" value="SPERMIDINE_PUTRESCINE-BINDING PERIPLASMIC PROTEIN"/>
    <property type="match status" value="1"/>
</dbReference>
<dbReference type="InterPro" id="IPR001188">
    <property type="entry name" value="Sperm_putr-bd"/>
</dbReference>
<dbReference type="Pfam" id="PF13416">
    <property type="entry name" value="SBP_bac_8"/>
    <property type="match status" value="1"/>
</dbReference>
<comment type="similarity">
    <text evidence="5">Belongs to the bacterial solute-binding protein PotD/PotF family.</text>
</comment>
<keyword evidence="8" id="KW-1185">Reference proteome</keyword>
<comment type="subcellular location">
    <subcellularLocation>
        <location evidence="1 5">Periplasm</location>
    </subcellularLocation>
</comment>
<dbReference type="PANTHER" id="PTHR30222">
    <property type="entry name" value="SPERMIDINE/PUTRESCINE-BINDING PERIPLASMIC PROTEIN"/>
    <property type="match status" value="1"/>
</dbReference>
<gene>
    <name evidence="7" type="ORF">QC825_06355</name>
</gene>
<dbReference type="Proteomes" id="UP001269375">
    <property type="component" value="Unassembled WGS sequence"/>
</dbReference>
<evidence type="ECO:0000313" key="8">
    <source>
        <dbReference type="Proteomes" id="UP001269375"/>
    </source>
</evidence>
<dbReference type="PIRSF" id="PIRSF019574">
    <property type="entry name" value="Periplasmic_polyamine_BP"/>
    <property type="match status" value="1"/>
</dbReference>
<comment type="caution">
    <text evidence="7">The sequence shown here is derived from an EMBL/GenBank/DDBJ whole genome shotgun (WGS) entry which is preliminary data.</text>
</comment>
<dbReference type="PRINTS" id="PR00909">
    <property type="entry name" value="SPERMDNBNDNG"/>
</dbReference>
<dbReference type="CDD" id="cd13590">
    <property type="entry name" value="PBP2_PotD_PotF_like"/>
    <property type="match status" value="1"/>
</dbReference>
<evidence type="ECO:0000256" key="2">
    <source>
        <dbReference type="ARBA" id="ARBA00022448"/>
    </source>
</evidence>
<keyword evidence="3 6" id="KW-0732">Signal</keyword>
<proteinExistence type="inferred from homology"/>
<feature type="chain" id="PRO_5046281260" description="Putrescine-binding periplasmic protein" evidence="6">
    <location>
        <begin position="24"/>
        <end position="354"/>
    </location>
</feature>
<evidence type="ECO:0000256" key="1">
    <source>
        <dbReference type="ARBA" id="ARBA00004418"/>
    </source>
</evidence>
<evidence type="ECO:0000313" key="7">
    <source>
        <dbReference type="EMBL" id="MDR5895688.1"/>
    </source>
</evidence>
<dbReference type="SUPFAM" id="SSF53850">
    <property type="entry name" value="Periplasmic binding protein-like II"/>
    <property type="match status" value="1"/>
</dbReference>
<evidence type="ECO:0000256" key="6">
    <source>
        <dbReference type="SAM" id="SignalP"/>
    </source>
</evidence>
<accession>A0ABU1GUH4</accession>
<dbReference type="InterPro" id="IPR006059">
    <property type="entry name" value="SBP"/>
</dbReference>
<dbReference type="Gene3D" id="3.40.190.10">
    <property type="entry name" value="Periplasmic binding protein-like II"/>
    <property type="match status" value="2"/>
</dbReference>
<dbReference type="RefSeq" id="WP_251589501.1">
    <property type="nucleotide sequence ID" value="NZ_JAMLJI010000001.1"/>
</dbReference>
<evidence type="ECO:0000256" key="4">
    <source>
        <dbReference type="ARBA" id="ARBA00022764"/>
    </source>
</evidence>
<evidence type="ECO:0000256" key="3">
    <source>
        <dbReference type="ARBA" id="ARBA00022729"/>
    </source>
</evidence>
<feature type="signal peptide" evidence="6">
    <location>
        <begin position="1"/>
        <end position="23"/>
    </location>
</feature>
<evidence type="ECO:0000256" key="5">
    <source>
        <dbReference type="PIRNR" id="PIRNR019574"/>
    </source>
</evidence>
<keyword evidence="4 5" id="KW-0574">Periplasm</keyword>
<protein>
    <recommendedName>
        <fullName evidence="5">Putrescine-binding periplasmic protein</fullName>
    </recommendedName>
</protein>